<keyword evidence="1" id="KW-0732">Signal</keyword>
<feature type="signal peptide" evidence="1">
    <location>
        <begin position="1"/>
        <end position="21"/>
    </location>
</feature>
<accession>A0ABC9YQI2</accession>
<evidence type="ECO:0000256" key="1">
    <source>
        <dbReference type="SAM" id="SignalP"/>
    </source>
</evidence>
<feature type="chain" id="PRO_5044742638" evidence="1">
    <location>
        <begin position="22"/>
        <end position="268"/>
    </location>
</feature>
<reference evidence="3" key="1">
    <citation type="submission" date="2015-07" db="EMBL/GenBank/DDBJ databases">
        <title>Nocardia seriolae U-1 whole genome shotgun sequence.</title>
        <authorList>
            <person name="Imajoh M."/>
            <person name="Fukumoto Y."/>
            <person name="Sukeda M."/>
            <person name="Yamane J."/>
            <person name="Yamasaki K."/>
            <person name="Shimizu M."/>
            <person name="Ohnishi K."/>
            <person name="Oshima S."/>
        </authorList>
    </citation>
    <scope>NUCLEOTIDE SEQUENCE [LARGE SCALE GENOMIC DNA]</scope>
    <source>
        <strain evidence="3">U-1</strain>
    </source>
</reference>
<feature type="non-terminal residue" evidence="2">
    <location>
        <position position="268"/>
    </location>
</feature>
<gene>
    <name evidence="2" type="ORF">NSK11_contig00023-0001</name>
</gene>
<protein>
    <submittedName>
        <fullName evidence="2">Uncharacterized protein</fullName>
    </submittedName>
</protein>
<evidence type="ECO:0000313" key="3">
    <source>
        <dbReference type="Proteomes" id="UP000037179"/>
    </source>
</evidence>
<organism evidence="2 3">
    <name type="scientific">Nocardia seriolae</name>
    <dbReference type="NCBI Taxonomy" id="37332"/>
    <lineage>
        <taxon>Bacteria</taxon>
        <taxon>Bacillati</taxon>
        <taxon>Actinomycetota</taxon>
        <taxon>Actinomycetes</taxon>
        <taxon>Mycobacteriales</taxon>
        <taxon>Nocardiaceae</taxon>
        <taxon>Nocardia</taxon>
    </lineage>
</organism>
<sequence length="268" mass="28106">MAICLGLTMGLLSAGSPAAGADNGAPDRAETAVHTGSSITSVTESVVRVHIPLPDSVGRHPAECDWLSYLRYRDAAGPADSADADRVLVAQPGILEGAGAFDSVARNTVAAAARDGRHLEFWALARRSNCLSDHSGVRAGADAHDYDVAIDYYYGHRPVDGHTFAGFADNAQLSWLAGVGIEQTVSDQYRLMVHELPDPGVRQRKTLCGGHSLGGVVTAFFADSDFDGHPGYQQCSGYFALDTAISTSLSMLSGLPPLSAILPDPLGL</sequence>
<keyword evidence="3" id="KW-1185">Reference proteome</keyword>
<dbReference type="EMBL" id="BBYQ01000023">
    <property type="protein sequence ID" value="GAP27752.1"/>
    <property type="molecule type" value="Genomic_DNA"/>
</dbReference>
<evidence type="ECO:0000313" key="2">
    <source>
        <dbReference type="EMBL" id="GAP27752.1"/>
    </source>
</evidence>
<proteinExistence type="predicted"/>
<comment type="caution">
    <text evidence="2">The sequence shown here is derived from an EMBL/GenBank/DDBJ whole genome shotgun (WGS) entry which is preliminary data.</text>
</comment>
<reference evidence="2 3" key="2">
    <citation type="journal article" date="2016" name="Genome Announc.">
        <title>Draft Genome Sequence of Erythromycin- and Oxytetracycline-Sensitive Nocardia seriolae Strain U-1 (NBRC 110359).</title>
        <authorList>
            <person name="Imajoh M."/>
            <person name="Sukeda M."/>
            <person name="Shimizu M."/>
            <person name="Yamane J."/>
            <person name="Ohnishi K."/>
            <person name="Oshima S."/>
        </authorList>
    </citation>
    <scope>NUCLEOTIDE SEQUENCE [LARGE SCALE GENOMIC DNA]</scope>
    <source>
        <strain evidence="2 3">U-1</strain>
    </source>
</reference>
<name>A0ABC9YQI2_9NOCA</name>
<dbReference type="Proteomes" id="UP000037179">
    <property type="component" value="Unassembled WGS sequence"/>
</dbReference>
<dbReference type="AlphaFoldDB" id="A0ABC9YQI2"/>